<dbReference type="EMBL" id="CP072943">
    <property type="protein sequence ID" value="QTX32743.1"/>
    <property type="molecule type" value="Genomic_DNA"/>
</dbReference>
<proteinExistence type="predicted"/>
<dbReference type="NCBIfam" id="NF040521">
    <property type="entry name" value="C45_proenzyme"/>
    <property type="match status" value="1"/>
</dbReference>
<dbReference type="GO" id="GO:0016746">
    <property type="term" value="F:acyltransferase activity"/>
    <property type="evidence" value="ECO:0007669"/>
    <property type="project" value="UniProtKB-KW"/>
</dbReference>
<gene>
    <name evidence="2" type="ORF">KAR29_02060</name>
</gene>
<dbReference type="InterPro" id="IPR047801">
    <property type="entry name" value="Peptidase_C45"/>
</dbReference>
<evidence type="ECO:0000313" key="3">
    <source>
        <dbReference type="Proteomes" id="UP000671879"/>
    </source>
</evidence>
<organism evidence="2 3">
    <name type="scientific">Aminithiophilus ramosus</name>
    <dbReference type="NCBI Taxonomy" id="3029084"/>
    <lineage>
        <taxon>Bacteria</taxon>
        <taxon>Thermotogati</taxon>
        <taxon>Synergistota</taxon>
        <taxon>Synergistia</taxon>
        <taxon>Synergistales</taxon>
        <taxon>Aminithiophilaceae</taxon>
        <taxon>Aminithiophilus</taxon>
    </lineage>
</organism>
<accession>A0A9Q7ANX6</accession>
<dbReference type="InterPro" id="IPR005079">
    <property type="entry name" value="Peptidase_C45_hydrolase"/>
</dbReference>
<dbReference type="PANTHER" id="PTHR34180:SF1">
    <property type="entry name" value="BETA-ALANYL-DOPAMINE_CARCININE HYDROLASE"/>
    <property type="match status" value="1"/>
</dbReference>
<dbReference type="Pfam" id="PF03417">
    <property type="entry name" value="AAT"/>
    <property type="match status" value="1"/>
</dbReference>
<dbReference type="InterPro" id="IPR047794">
    <property type="entry name" value="C45_proenzyme-like"/>
</dbReference>
<keyword evidence="3" id="KW-1185">Reference proteome</keyword>
<protein>
    <submittedName>
        <fullName evidence="2">Acyl-CoA--6-aminopenicillanic acid acyltransferase</fullName>
    </submittedName>
</protein>
<reference evidence="3" key="1">
    <citation type="submission" date="2021-04" db="EMBL/GenBank/DDBJ databases">
        <title>A novel Synergistetes isolate from a pyrite-forming mixed culture.</title>
        <authorList>
            <person name="Bunk B."/>
            <person name="Sproer C."/>
            <person name="Spring S."/>
            <person name="Pester M."/>
        </authorList>
    </citation>
    <scope>NUCLEOTIDE SEQUENCE [LARGE SCALE GENOMIC DNA]</scope>
    <source>
        <strain evidence="3">J.5.4.2-T.3.5.2</strain>
    </source>
</reference>
<dbReference type="Proteomes" id="UP000671879">
    <property type="component" value="Chromosome"/>
</dbReference>
<sequence>MRQFQLIDIKAATPYEGGLQYGRQAEAKIRAGLDDYRRLFAETADGDWESIRERALAYVPVVEGLFPELMDEARGIADGARVSLDAIMVLNCRYEITKFPRPRECTSFAVLPEASGGRTFVGQNWDYRAGIVDQVVILRVEEPDGTRIVGLAEAGQVIRNGFNSRGIGLCANNLQSVDDGPEAALPVTFLRRKVLSCPSFDEAVRQVAEAGRAVSCNFMIASSEGRVVDLEAHPGGADRLEPVGGILTHANHFVCRPERDALARSPRDERLRELLLRRWGSVDVPHIMASLCDHENYPRAICRHPSDVSVRPGRRSLTVASVIYDFEGGLAHVCAGPPCEGEFVAVELIPRL</sequence>
<dbReference type="PANTHER" id="PTHR34180">
    <property type="entry name" value="PEPTIDASE C45"/>
    <property type="match status" value="1"/>
</dbReference>
<feature type="domain" description="Peptidase C45 hydrolase" evidence="1">
    <location>
        <begin position="117"/>
        <end position="337"/>
    </location>
</feature>
<name>A0A9Q7ANX6_9BACT</name>
<dbReference type="KEGG" id="aram:KAR29_02060"/>
<keyword evidence="2" id="KW-0808">Transferase</keyword>
<dbReference type="RefSeq" id="WP_274373996.1">
    <property type="nucleotide sequence ID" value="NZ_CP072943.1"/>
</dbReference>
<evidence type="ECO:0000259" key="1">
    <source>
        <dbReference type="Pfam" id="PF03417"/>
    </source>
</evidence>
<dbReference type="Gene3D" id="3.60.60.10">
    <property type="entry name" value="Penicillin V Acylase, Chain A"/>
    <property type="match status" value="1"/>
</dbReference>
<dbReference type="Gene3D" id="1.10.10.2120">
    <property type="match status" value="1"/>
</dbReference>
<dbReference type="AlphaFoldDB" id="A0A9Q7ANX6"/>
<evidence type="ECO:0000313" key="2">
    <source>
        <dbReference type="EMBL" id="QTX32743.1"/>
    </source>
</evidence>
<keyword evidence="2" id="KW-0012">Acyltransferase</keyword>